<gene>
    <name evidence="3" type="ORF">H0N91_04330</name>
</gene>
<feature type="domain" description="Antirepressor protein C-terminal" evidence="2">
    <location>
        <begin position="161"/>
        <end position="263"/>
    </location>
</feature>
<evidence type="ECO:0000313" key="4">
    <source>
        <dbReference type="Proteomes" id="UP000586254"/>
    </source>
</evidence>
<protein>
    <submittedName>
        <fullName evidence="3">Phage antirepressor KilAC domain-containing protein</fullName>
    </submittedName>
</protein>
<dbReference type="NCBIfam" id="TIGR02681">
    <property type="entry name" value="phage_pRha"/>
    <property type="match status" value="1"/>
</dbReference>
<evidence type="ECO:0000259" key="2">
    <source>
        <dbReference type="Pfam" id="PF03374"/>
    </source>
</evidence>
<dbReference type="RefSeq" id="WP_090412363.1">
    <property type="nucleotide sequence ID" value="NZ_CAJKZB010000016.1"/>
</dbReference>
<dbReference type="InterPro" id="IPR005039">
    <property type="entry name" value="Ant_C"/>
</dbReference>
<dbReference type="InterPro" id="IPR014054">
    <property type="entry name" value="Phage_regulatory_Rha"/>
</dbReference>
<accession>A0A1I5J4E4</accession>
<feature type="region of interest" description="Disordered" evidence="1">
    <location>
        <begin position="1"/>
        <end position="20"/>
    </location>
</feature>
<dbReference type="Pfam" id="PF03374">
    <property type="entry name" value="ANT"/>
    <property type="match status" value="1"/>
</dbReference>
<name>A0A1I5J4E4_9FIRM</name>
<evidence type="ECO:0000256" key="1">
    <source>
        <dbReference type="SAM" id="MobiDB-lite"/>
    </source>
</evidence>
<dbReference type="AlphaFoldDB" id="A0A1I5J4E4"/>
<dbReference type="GO" id="GO:0003677">
    <property type="term" value="F:DNA binding"/>
    <property type="evidence" value="ECO:0007669"/>
    <property type="project" value="InterPro"/>
</dbReference>
<comment type="caution">
    <text evidence="3">The sequence shown here is derived from an EMBL/GenBank/DDBJ whole genome shotgun (WGS) entry which is preliminary data.</text>
</comment>
<sequence length="279" mass="31720">MKENNKRPGNTRGSVHGAKNQEIMENTARTDMECANVVVTLCGEQPVVSSRRVASDFGKEHKSVLRRIAQLNRETTAQNCAGLFIPWSYADSAGRKRKAYQITRDGFTLLIMSFTGSRALEWKIRYMQAFNQMEEKLRSQTPELPEGDALMAMAVLEAEDIIKNLKPEAEYARKVLDNKGLTPITGIAKDYGMTAEFMNRLLHSLGVQYRIGKRWYLYSDYQAEGYAATKTGTIYKKDGTAKVVESLQWTPKGRRFLYDLLGENNLYPVLEREQHESAE</sequence>
<reference evidence="3 4" key="1">
    <citation type="submission" date="2020-07" db="EMBL/GenBank/DDBJ databases">
        <title>Organ Donor 1.</title>
        <authorList>
            <person name="Marsh A.J."/>
            <person name="Azcarate-Peril M.A."/>
        </authorList>
    </citation>
    <scope>NUCLEOTIDE SEQUENCE [LARGE SCALE GENOMIC DNA]</scope>
    <source>
        <strain evidence="3 4">AMC0717</strain>
    </source>
</reference>
<organism evidence="3 4">
    <name type="scientific">Eubacterium callanderi</name>
    <dbReference type="NCBI Taxonomy" id="53442"/>
    <lineage>
        <taxon>Bacteria</taxon>
        <taxon>Bacillati</taxon>
        <taxon>Bacillota</taxon>
        <taxon>Clostridia</taxon>
        <taxon>Eubacteriales</taxon>
        <taxon>Eubacteriaceae</taxon>
        <taxon>Eubacterium</taxon>
    </lineage>
</organism>
<evidence type="ECO:0000313" key="3">
    <source>
        <dbReference type="EMBL" id="NZA37386.1"/>
    </source>
</evidence>
<dbReference type="Pfam" id="PF09669">
    <property type="entry name" value="Phage_pRha"/>
    <property type="match status" value="1"/>
</dbReference>
<dbReference type="Proteomes" id="UP000586254">
    <property type="component" value="Unassembled WGS sequence"/>
</dbReference>
<dbReference type="EMBL" id="JACCKS010000004">
    <property type="protein sequence ID" value="NZA37386.1"/>
    <property type="molecule type" value="Genomic_DNA"/>
</dbReference>
<proteinExistence type="predicted"/>